<accession>A0A2S3WEF6</accession>
<name>A0A2S3WEF6_PSEPU</name>
<keyword evidence="1" id="KW-0378">Hydrolase</keyword>
<dbReference type="EMBL" id="MIND01000018">
    <property type="protein sequence ID" value="POF89305.1"/>
    <property type="molecule type" value="Genomic_DNA"/>
</dbReference>
<evidence type="ECO:0008006" key="4">
    <source>
        <dbReference type="Google" id="ProtNLM"/>
    </source>
</evidence>
<dbReference type="AlphaFoldDB" id="A0A2S3WEF6"/>
<reference evidence="2 3" key="2">
    <citation type="submission" date="2018-03" db="EMBL/GenBank/DDBJ databases">
        <title>Draft genome of Pseudomonas putida strain KT-27.</title>
        <authorList>
            <person name="Yoshizawa S."/>
            <person name="Khan N.H."/>
            <person name="Nishimura M."/>
            <person name="Chiura H.X."/>
            <person name="Ogura Y."/>
            <person name="Hayashi T."/>
            <person name="Kogure K."/>
        </authorList>
    </citation>
    <scope>NUCLEOTIDE SEQUENCE [LARGE SCALE GENOMIC DNA]</scope>
    <source>
        <strain evidence="2 3">KT-27</strain>
    </source>
</reference>
<evidence type="ECO:0000313" key="3">
    <source>
        <dbReference type="Proteomes" id="UP000237194"/>
    </source>
</evidence>
<proteinExistence type="predicted"/>
<dbReference type="GO" id="GO:0016787">
    <property type="term" value="F:hydrolase activity"/>
    <property type="evidence" value="ECO:0007669"/>
    <property type="project" value="UniProtKB-KW"/>
</dbReference>
<organism evidence="2 3">
    <name type="scientific">Pseudomonas putida</name>
    <name type="common">Arthrobacter siderocapsulatus</name>
    <dbReference type="NCBI Taxonomy" id="303"/>
    <lineage>
        <taxon>Bacteria</taxon>
        <taxon>Pseudomonadati</taxon>
        <taxon>Pseudomonadota</taxon>
        <taxon>Gammaproteobacteria</taxon>
        <taxon>Pseudomonadales</taxon>
        <taxon>Pseudomonadaceae</taxon>
        <taxon>Pseudomonas</taxon>
    </lineage>
</organism>
<dbReference type="Pfam" id="PF13604">
    <property type="entry name" value="AAA_30"/>
    <property type="match status" value="1"/>
</dbReference>
<dbReference type="Proteomes" id="UP000237194">
    <property type="component" value="Unassembled WGS sequence"/>
</dbReference>
<dbReference type="Gene3D" id="3.40.50.300">
    <property type="entry name" value="P-loop containing nucleotide triphosphate hydrolases"/>
    <property type="match status" value="1"/>
</dbReference>
<gene>
    <name evidence="2" type="ORF">BGP80_15590</name>
</gene>
<comment type="caution">
    <text evidence="2">The sequence shown here is derived from an EMBL/GenBank/DDBJ whole genome shotgun (WGS) entry which is preliminary data.</text>
</comment>
<dbReference type="InterPro" id="IPR002464">
    <property type="entry name" value="DNA/RNA_helicase_DEAH_CS"/>
</dbReference>
<dbReference type="RefSeq" id="WP_103437370.1">
    <property type="nucleotide sequence ID" value="NZ_MIND01000018.1"/>
</dbReference>
<dbReference type="PROSITE" id="PS00690">
    <property type="entry name" value="DEAH_ATP_HELICASE"/>
    <property type="match status" value="1"/>
</dbReference>
<reference evidence="2 3" key="1">
    <citation type="submission" date="2016-08" db="EMBL/GenBank/DDBJ databases">
        <authorList>
            <person name="Seilhamer J.J."/>
        </authorList>
    </citation>
    <scope>NUCLEOTIDE SEQUENCE [LARGE SCALE GENOMIC DNA]</scope>
    <source>
        <strain evidence="2 3">KT-27</strain>
    </source>
</reference>
<evidence type="ECO:0000313" key="2">
    <source>
        <dbReference type="EMBL" id="POF89305.1"/>
    </source>
</evidence>
<protein>
    <recommendedName>
        <fullName evidence="4">Helicase</fullName>
    </recommendedName>
</protein>
<dbReference type="InterPro" id="IPR027417">
    <property type="entry name" value="P-loop_NTPase"/>
</dbReference>
<sequence>MFYLPLTSEQADGLASQHASEFFVQASLLETAAVLFIQNVPRQQGAPSVEAQQRRFAEIVRIADEVEAAAPSRFQQQVASRFDAEVFAMGLGMLGENGIGLLAAEQPVDVADLRDSEGCWSFTFADAYREQVTPLRPVSLPSLPSNLRLSDQQNRLLREFLSGVDESVAVQGFAGTGKTFLINQFARLLDPQRTLLLAMTEGQLRALQARIKDASAFTARTFGQLADEILDRDLTSNGWRLRDVYRSKLSWRPQEAQVVQWLAVPDIGPLAAREVVALCIKAVRSFCRSADTAIELHHLPWMGHGFSPLDQEVLLEKARLYWQQLIRPSAREIQLPVRDYHRVKLLSLTLEVIDSQFSHVIVDEAHELSAPMLAVLDRSPQAIITLGDDLQNLNGLSPHHGKFIRQRCIDHSLRAGPAMEGVLNPLILAHPAAVQAAFTGSAEHYTRVSFFDTVTVPEQPTALLVDDEWGLFGWFQRLTHQGVPFVLLKGARKEFELFVEDCIELYRYGTRPRHNMLFRYASWQALEQDKGDDKAFAAVANLLRRGYTPEDFAKAKSRYRWDKAPKLFLARVRDVKNMEFARVMVSPELMVAPAAAGNRNERARMLAGLYTACSRARHELIVPGGMLDWVQDQVRDN</sequence>
<dbReference type="SUPFAM" id="SSF52540">
    <property type="entry name" value="P-loop containing nucleoside triphosphate hydrolases"/>
    <property type="match status" value="1"/>
</dbReference>
<evidence type="ECO:0000256" key="1">
    <source>
        <dbReference type="ARBA" id="ARBA00022801"/>
    </source>
</evidence>